<evidence type="ECO:0000313" key="2">
    <source>
        <dbReference type="EMBL" id="QNP49139.1"/>
    </source>
</evidence>
<evidence type="ECO:0000313" key="3">
    <source>
        <dbReference type="Proteomes" id="UP000516028"/>
    </source>
</evidence>
<organism evidence="2 3">
    <name type="scientific">Diaphorobacter aerolatus</name>
    <dbReference type="NCBI Taxonomy" id="1288495"/>
    <lineage>
        <taxon>Bacteria</taxon>
        <taxon>Pseudomonadati</taxon>
        <taxon>Pseudomonadota</taxon>
        <taxon>Betaproteobacteria</taxon>
        <taxon>Burkholderiales</taxon>
        <taxon>Comamonadaceae</taxon>
        <taxon>Diaphorobacter</taxon>
    </lineage>
</organism>
<dbReference type="EMBL" id="CP060783">
    <property type="protein sequence ID" value="QNP49139.1"/>
    <property type="molecule type" value="Genomic_DNA"/>
</dbReference>
<dbReference type="PIRSF" id="PIRSF017082">
    <property type="entry name" value="YflP"/>
    <property type="match status" value="1"/>
</dbReference>
<dbReference type="KEGG" id="daer:H9K75_03090"/>
<protein>
    <submittedName>
        <fullName evidence="2">Tripartite tricarboxylate transporter substrate binding protein</fullName>
    </submittedName>
</protein>
<proteinExistence type="inferred from homology"/>
<keyword evidence="3" id="KW-1185">Reference proteome</keyword>
<dbReference type="PANTHER" id="PTHR42928">
    <property type="entry name" value="TRICARBOXYLATE-BINDING PROTEIN"/>
    <property type="match status" value="1"/>
</dbReference>
<name>A0A7H0GLH3_9BURK</name>
<dbReference type="Pfam" id="PF03401">
    <property type="entry name" value="TctC"/>
    <property type="match status" value="1"/>
</dbReference>
<dbReference type="Gene3D" id="3.40.190.150">
    <property type="entry name" value="Bordetella uptake gene, domain 1"/>
    <property type="match status" value="1"/>
</dbReference>
<dbReference type="AlphaFoldDB" id="A0A7H0GLH3"/>
<dbReference type="Proteomes" id="UP000516028">
    <property type="component" value="Chromosome"/>
</dbReference>
<dbReference type="RefSeq" id="WP_187724731.1">
    <property type="nucleotide sequence ID" value="NZ_CP060783.1"/>
</dbReference>
<dbReference type="Gene3D" id="3.40.190.10">
    <property type="entry name" value="Periplasmic binding protein-like II"/>
    <property type="match status" value="1"/>
</dbReference>
<dbReference type="CDD" id="cd07012">
    <property type="entry name" value="PBP2_Bug_TTT"/>
    <property type="match status" value="1"/>
</dbReference>
<gene>
    <name evidence="2" type="ORF">H9K75_03090</name>
</gene>
<evidence type="ECO:0000256" key="1">
    <source>
        <dbReference type="ARBA" id="ARBA00006987"/>
    </source>
</evidence>
<sequence length="299" mass="31945">MHSWTSASQRWPADGVRIVVAYPTGGVSDLVARSLARQWSEQLKVPVLVENRPGAGGTLALDLLARSPPTGRTLVFTASAALAAMRDAELRRSVGKSVTPLPVVPVAGVMRTPLLLVGTPALEGTTLADMVDYARSHPGQLRWATTGEGTTGHAVLERISRQANVHIIHVPYKGGGQQLTDALGGHFEVLSTNVASQQLNALREGRFKALAVGAPQRLPLLADVPTLAELGYAQANLDSLFGLFAAKGTPVDLVEQINQSVEQALRSSTIRDRLLEANNQPFMGTAQDFAEQVEREANR</sequence>
<dbReference type="PANTHER" id="PTHR42928:SF5">
    <property type="entry name" value="BLR1237 PROTEIN"/>
    <property type="match status" value="1"/>
</dbReference>
<reference evidence="2 3" key="1">
    <citation type="submission" date="2020-08" db="EMBL/GenBank/DDBJ databases">
        <title>Genome sequence of Diaphorobacter aerolatus KACC 16536T.</title>
        <authorList>
            <person name="Hyun D.-W."/>
            <person name="Bae J.-W."/>
        </authorList>
    </citation>
    <scope>NUCLEOTIDE SEQUENCE [LARGE SCALE GENOMIC DNA]</scope>
    <source>
        <strain evidence="2 3">KACC 16536</strain>
    </source>
</reference>
<dbReference type="InterPro" id="IPR042100">
    <property type="entry name" value="Bug_dom1"/>
</dbReference>
<accession>A0A7H0GLH3</accession>
<dbReference type="InterPro" id="IPR005064">
    <property type="entry name" value="BUG"/>
</dbReference>
<comment type="similarity">
    <text evidence="1">Belongs to the UPF0065 (bug) family.</text>
</comment>